<sequence length="114" mass="11934">MKKVMMLAALLAMLVVAAVPAIAQVENGFDQESESGEVEQSFTVSGEGSNGNQCVGVNGTSNTGNLQTQTGTIQYASDIEEIEQEEIGDSLTINEDQVFETTCTQEVNQAAAAG</sequence>
<protein>
    <submittedName>
        <fullName evidence="3">Uncharacterized protein</fullName>
    </submittedName>
</protein>
<reference evidence="3" key="1">
    <citation type="submission" date="2020-02" db="EMBL/GenBank/DDBJ databases">
        <authorList>
            <person name="Meier V. D."/>
        </authorList>
    </citation>
    <scope>NUCLEOTIDE SEQUENCE</scope>
    <source>
        <strain evidence="3">AVDCRST_MAG28</strain>
    </source>
</reference>
<feature type="signal peptide" evidence="2">
    <location>
        <begin position="1"/>
        <end position="23"/>
    </location>
</feature>
<dbReference type="EMBL" id="CADCVE010000017">
    <property type="protein sequence ID" value="CAA9444955.1"/>
    <property type="molecule type" value="Genomic_DNA"/>
</dbReference>
<feature type="chain" id="PRO_5026946974" evidence="2">
    <location>
        <begin position="24"/>
        <end position="114"/>
    </location>
</feature>
<feature type="compositionally biased region" description="Polar residues" evidence="1">
    <location>
        <begin position="38"/>
        <end position="69"/>
    </location>
</feature>
<dbReference type="AlphaFoldDB" id="A0A6J4QS75"/>
<accession>A0A6J4QS75</accession>
<proteinExistence type="predicted"/>
<keyword evidence="2" id="KW-0732">Signal</keyword>
<feature type="region of interest" description="Disordered" evidence="1">
    <location>
        <begin position="29"/>
        <end position="69"/>
    </location>
</feature>
<organism evidence="3">
    <name type="scientific">uncultured Rubrobacteraceae bacterium</name>
    <dbReference type="NCBI Taxonomy" id="349277"/>
    <lineage>
        <taxon>Bacteria</taxon>
        <taxon>Bacillati</taxon>
        <taxon>Actinomycetota</taxon>
        <taxon>Rubrobacteria</taxon>
        <taxon>Rubrobacterales</taxon>
        <taxon>Rubrobacteraceae</taxon>
        <taxon>environmental samples</taxon>
    </lineage>
</organism>
<evidence type="ECO:0000313" key="3">
    <source>
        <dbReference type="EMBL" id="CAA9444955.1"/>
    </source>
</evidence>
<evidence type="ECO:0000256" key="1">
    <source>
        <dbReference type="SAM" id="MobiDB-lite"/>
    </source>
</evidence>
<name>A0A6J4QS75_9ACTN</name>
<evidence type="ECO:0000256" key="2">
    <source>
        <dbReference type="SAM" id="SignalP"/>
    </source>
</evidence>
<gene>
    <name evidence="3" type="ORF">AVDCRST_MAG28-607</name>
</gene>